<dbReference type="EMBL" id="VCDI01000012">
    <property type="protein sequence ID" value="TLU70684.1"/>
    <property type="molecule type" value="Genomic_DNA"/>
</dbReference>
<comment type="caution">
    <text evidence="2">The sequence shown here is derived from an EMBL/GenBank/DDBJ whole genome shotgun (WGS) entry which is preliminary data.</text>
</comment>
<dbReference type="OrthoDB" id="5296237at2"/>
<gene>
    <name evidence="2" type="ORF">FE263_20825</name>
</gene>
<dbReference type="NCBIfam" id="TIGR02683">
    <property type="entry name" value="upstrm_HI1419"/>
    <property type="match status" value="1"/>
</dbReference>
<reference evidence="2 3" key="1">
    <citation type="submission" date="2019-05" db="EMBL/GenBank/DDBJ databases">
        <authorList>
            <person name="Pankratov T."/>
            <person name="Grouzdev D."/>
        </authorList>
    </citation>
    <scope>NUCLEOTIDE SEQUENCE [LARGE SCALE GENOMIC DNA]</scope>
    <source>
        <strain evidence="2 3">KEBCLARHB70R</strain>
    </source>
</reference>
<protein>
    <submittedName>
        <fullName evidence="2">Type II toxin-antitoxin system RelE/ParE family toxin</fullName>
    </submittedName>
</protein>
<feature type="region of interest" description="Disordered" evidence="1">
    <location>
        <begin position="1"/>
        <end position="21"/>
    </location>
</feature>
<dbReference type="InterPro" id="IPR009241">
    <property type="entry name" value="HigB-like"/>
</dbReference>
<accession>A0A5R9IYX1</accession>
<evidence type="ECO:0000256" key="1">
    <source>
        <dbReference type="SAM" id="MobiDB-lite"/>
    </source>
</evidence>
<keyword evidence="3" id="KW-1185">Reference proteome</keyword>
<dbReference type="PANTHER" id="PTHR41791">
    <property type="entry name" value="SSL7039 PROTEIN"/>
    <property type="match status" value="1"/>
</dbReference>
<dbReference type="AlphaFoldDB" id="A0A5R9IYX1"/>
<sequence length="125" mass="13705">MAPKLGGAKPCRVGGKQARASDRKSPFEAWFVDLDATAMAKVTVALAQLEHGNTSSLKPQGGREGVLECRIDFGPGYRVYLGRDGETLVILLTGGTKKRQQRDIDAAQAMWTEYRRRKPTKRGGE</sequence>
<dbReference type="Proteomes" id="UP000305654">
    <property type="component" value="Unassembled WGS sequence"/>
</dbReference>
<dbReference type="InterPro" id="IPR014056">
    <property type="entry name" value="TypeIITA-like_toxin_pred"/>
</dbReference>
<dbReference type="PANTHER" id="PTHR41791:SF1">
    <property type="entry name" value="SSL7039 PROTEIN"/>
    <property type="match status" value="1"/>
</dbReference>
<evidence type="ECO:0000313" key="2">
    <source>
        <dbReference type="EMBL" id="TLU70684.1"/>
    </source>
</evidence>
<dbReference type="Pfam" id="PF05973">
    <property type="entry name" value="Gp49"/>
    <property type="match status" value="1"/>
</dbReference>
<evidence type="ECO:0000313" key="3">
    <source>
        <dbReference type="Proteomes" id="UP000305654"/>
    </source>
</evidence>
<name>A0A5R9IYX1_9PROT</name>
<organism evidence="2 3">
    <name type="scientific">Lichenicoccus roseus</name>
    <dbReference type="NCBI Taxonomy" id="2683649"/>
    <lineage>
        <taxon>Bacteria</taxon>
        <taxon>Pseudomonadati</taxon>
        <taxon>Pseudomonadota</taxon>
        <taxon>Alphaproteobacteria</taxon>
        <taxon>Acetobacterales</taxon>
        <taxon>Acetobacteraceae</taxon>
        <taxon>Lichenicoccus</taxon>
    </lineage>
</organism>
<proteinExistence type="predicted"/>